<gene>
    <name evidence="6" type="ORF">BJ987_005603</name>
</gene>
<dbReference type="Proteomes" id="UP001519325">
    <property type="component" value="Unassembled WGS sequence"/>
</dbReference>
<dbReference type="SUPFAM" id="SSF48498">
    <property type="entry name" value="Tetracyclin repressor-like, C-terminal domain"/>
    <property type="match status" value="1"/>
</dbReference>
<dbReference type="Pfam" id="PF16859">
    <property type="entry name" value="TetR_C_11"/>
    <property type="match status" value="1"/>
</dbReference>
<dbReference type="InterPro" id="IPR050109">
    <property type="entry name" value="HTH-type_TetR-like_transc_reg"/>
</dbReference>
<dbReference type="PANTHER" id="PTHR30055:SF148">
    <property type="entry name" value="TETR-FAMILY TRANSCRIPTIONAL REGULATOR"/>
    <property type="match status" value="1"/>
</dbReference>
<sequence>MTANGSSSTRSAAGRPRDTQIDRAVLEATRSLLAEVGYQDTSIAAVARRAHVGTAPIYRRWPGKEALIEDAVFGSENLWLPAETGDLHADMSEWARLFVRRIAEPSTRAAVPGLISAYHAEPERYRELHTRADLPARRALCDRIRAALPPGADESATADLVFEILVARTLVRGLMHGYDDIDAFCARTADAMVALIKAAV</sequence>
<dbReference type="Gene3D" id="1.10.357.10">
    <property type="entry name" value="Tetracycline Repressor, domain 2"/>
    <property type="match status" value="1"/>
</dbReference>
<dbReference type="SUPFAM" id="SSF46689">
    <property type="entry name" value="Homeodomain-like"/>
    <property type="match status" value="1"/>
</dbReference>
<dbReference type="PROSITE" id="PS01081">
    <property type="entry name" value="HTH_TETR_1"/>
    <property type="match status" value="1"/>
</dbReference>
<feature type="DNA-binding region" description="H-T-H motif" evidence="4">
    <location>
        <begin position="42"/>
        <end position="61"/>
    </location>
</feature>
<comment type="caution">
    <text evidence="6">The sequence shown here is derived from an EMBL/GenBank/DDBJ whole genome shotgun (WGS) entry which is preliminary data.</text>
</comment>
<dbReference type="PROSITE" id="PS50977">
    <property type="entry name" value="HTH_TETR_2"/>
    <property type="match status" value="1"/>
</dbReference>
<keyword evidence="7" id="KW-1185">Reference proteome</keyword>
<dbReference type="InterPro" id="IPR001647">
    <property type="entry name" value="HTH_TetR"/>
</dbReference>
<evidence type="ECO:0000256" key="3">
    <source>
        <dbReference type="ARBA" id="ARBA00023163"/>
    </source>
</evidence>
<keyword evidence="2 4" id="KW-0238">DNA-binding</keyword>
<reference evidence="6 7" key="1">
    <citation type="submission" date="2021-03" db="EMBL/GenBank/DDBJ databases">
        <title>Sequencing the genomes of 1000 actinobacteria strains.</title>
        <authorList>
            <person name="Klenk H.-P."/>
        </authorList>
    </citation>
    <scope>NUCLEOTIDE SEQUENCE [LARGE SCALE GENOMIC DNA]</scope>
    <source>
        <strain evidence="6 7">DSM 45516</strain>
    </source>
</reference>
<organism evidence="6 7">
    <name type="scientific">Nocardia goodfellowii</name>
    <dbReference type="NCBI Taxonomy" id="882446"/>
    <lineage>
        <taxon>Bacteria</taxon>
        <taxon>Bacillati</taxon>
        <taxon>Actinomycetota</taxon>
        <taxon>Actinomycetes</taxon>
        <taxon>Mycobacteriales</taxon>
        <taxon>Nocardiaceae</taxon>
        <taxon>Nocardia</taxon>
    </lineage>
</organism>
<dbReference type="InterPro" id="IPR036271">
    <property type="entry name" value="Tet_transcr_reg_TetR-rel_C_sf"/>
</dbReference>
<evidence type="ECO:0000313" key="6">
    <source>
        <dbReference type="EMBL" id="MBP2192702.1"/>
    </source>
</evidence>
<accession>A0ABS4QLX9</accession>
<evidence type="ECO:0000256" key="4">
    <source>
        <dbReference type="PROSITE-ProRule" id="PRU00335"/>
    </source>
</evidence>
<dbReference type="InterPro" id="IPR009057">
    <property type="entry name" value="Homeodomain-like_sf"/>
</dbReference>
<dbReference type="RefSeq" id="WP_209895758.1">
    <property type="nucleotide sequence ID" value="NZ_JAGGMR010000001.1"/>
</dbReference>
<protein>
    <submittedName>
        <fullName evidence="6">AcrR family transcriptional regulator</fullName>
    </submittedName>
</protein>
<feature type="domain" description="HTH tetR-type" evidence="5">
    <location>
        <begin position="19"/>
        <end position="79"/>
    </location>
</feature>
<dbReference type="InterPro" id="IPR023772">
    <property type="entry name" value="DNA-bd_HTH_TetR-type_CS"/>
</dbReference>
<dbReference type="PANTHER" id="PTHR30055">
    <property type="entry name" value="HTH-TYPE TRANSCRIPTIONAL REGULATOR RUTR"/>
    <property type="match status" value="1"/>
</dbReference>
<keyword evidence="1" id="KW-0805">Transcription regulation</keyword>
<dbReference type="InterPro" id="IPR011075">
    <property type="entry name" value="TetR_C"/>
</dbReference>
<name>A0ABS4QLX9_9NOCA</name>
<dbReference type="PRINTS" id="PR00455">
    <property type="entry name" value="HTHTETR"/>
</dbReference>
<dbReference type="Pfam" id="PF00440">
    <property type="entry name" value="TetR_N"/>
    <property type="match status" value="1"/>
</dbReference>
<evidence type="ECO:0000256" key="1">
    <source>
        <dbReference type="ARBA" id="ARBA00023015"/>
    </source>
</evidence>
<dbReference type="EMBL" id="JAGGMR010000001">
    <property type="protein sequence ID" value="MBP2192702.1"/>
    <property type="molecule type" value="Genomic_DNA"/>
</dbReference>
<proteinExistence type="predicted"/>
<keyword evidence="3" id="KW-0804">Transcription</keyword>
<evidence type="ECO:0000256" key="2">
    <source>
        <dbReference type="ARBA" id="ARBA00023125"/>
    </source>
</evidence>
<evidence type="ECO:0000313" key="7">
    <source>
        <dbReference type="Proteomes" id="UP001519325"/>
    </source>
</evidence>
<evidence type="ECO:0000259" key="5">
    <source>
        <dbReference type="PROSITE" id="PS50977"/>
    </source>
</evidence>